<organism evidence="9 10">
    <name type="scientific">Acer yangbiense</name>
    <dbReference type="NCBI Taxonomy" id="1000413"/>
    <lineage>
        <taxon>Eukaryota</taxon>
        <taxon>Viridiplantae</taxon>
        <taxon>Streptophyta</taxon>
        <taxon>Embryophyta</taxon>
        <taxon>Tracheophyta</taxon>
        <taxon>Spermatophyta</taxon>
        <taxon>Magnoliopsida</taxon>
        <taxon>eudicotyledons</taxon>
        <taxon>Gunneridae</taxon>
        <taxon>Pentapetalae</taxon>
        <taxon>rosids</taxon>
        <taxon>malvids</taxon>
        <taxon>Sapindales</taxon>
        <taxon>Sapindaceae</taxon>
        <taxon>Hippocastanoideae</taxon>
        <taxon>Acereae</taxon>
        <taxon>Acer</taxon>
    </lineage>
</organism>
<dbReference type="EMBL" id="VAHF01000006">
    <property type="protein sequence ID" value="TXG59529.1"/>
    <property type="molecule type" value="Genomic_DNA"/>
</dbReference>
<comment type="similarity">
    <text evidence="1">Belongs to the cytochrome P450 family.</text>
</comment>
<evidence type="ECO:0000256" key="8">
    <source>
        <dbReference type="SAM" id="Phobius"/>
    </source>
</evidence>
<gene>
    <name evidence="9" type="ORF">EZV62_014102</name>
</gene>
<evidence type="ECO:0000256" key="7">
    <source>
        <dbReference type="PIRSR" id="PIRSR602401-1"/>
    </source>
</evidence>
<evidence type="ECO:0000256" key="5">
    <source>
        <dbReference type="ARBA" id="ARBA00023004"/>
    </source>
</evidence>
<sequence>MDPLLQFQFLLTLISSLLALLIGVYLYLFKQTSCSSAPQAGGAWPIIGHMHLFGDQQLTHKTLGAMADKYGPVFTIRLGSHRVLVLNSWEAARECFTVHDKVFCTRPSTAASKLLGYDYAMFGFSPYGSYWREMRKISTIELLSNHRIDMLKGIRTSEVETAIRELYKIWKTKGRATESGITVDIKEWLGDLTHNIALRMVGGKRYFGASADCEEGEARSCQKVMRDFVFLFGVFVLSDAIPFLWWLDFNGYKKAMKHTAKELDTLIGGWLEEHKMKRLSSGEKKKEQDFMDAMLNILEEANISGYDADTINKATCLNLILGGDAIKVMLTWALSLLLNNPHELKKAQEELHIYIGKDRQVEESDIKNLIYLQAIIKETLRLYPPSPIIALRAAMEDCTLSNGYHIPAGTRLMVNVWKIQRDERVWPDPDRFCPERFLTSNKDTDVRGQNFELIPFGSGRRSCPGLTSPTSVLIGVYFYHFKRARSCNRYSAPPQSGGAWPIIGHMHLFGDHQLTHKTLGAMADKYGPVFTIRLGSHRVLVLNSWEAARDCFTVHDKVFSNRPSIAAFKLLGYDYAMFGFAPYSSYWREMRKIATVELLSNHRIDLLKNIRAAEVQTAIREMYMTWTTTKDSSQSGVMLDLKQWFADLTLNISLRLVGGKRFSGDNTADCQKVMREFVFLFGVFVLSDAIPFLGWWDFNGYEKAMKRTAKELDSLIGGWLEEHKQKRLLLLSRDHDHQKRKLMVEEHDFMDVMLNILKDAKISGYDADTINKATCLNLILAGTDTTLVTLTWAVSLLLNNPHELKKVQNELLIHIGKDRAVEESDIKNLTYLQAVIKETLRLYPPSPIIHRASIEDCTLSSTGYHVRSGTRIMVNAWKIQRDGHVWSDPDKFQPERFLTSKKDIDFRGQNFELIPFGSGRRSCPGISLALQMVHFTLASLLHSFEVAMPPSSGEDHVDMTESNGLTNLKATPLQVLVTPCLDPKFYVH</sequence>
<accession>A0A5C7HRX3</accession>
<dbReference type="InterPro" id="IPR017972">
    <property type="entry name" value="Cyt_P450_CS"/>
</dbReference>
<dbReference type="InterPro" id="IPR001128">
    <property type="entry name" value="Cyt_P450"/>
</dbReference>
<dbReference type="FunFam" id="1.10.630.10:FF:000026">
    <property type="entry name" value="Cytochrome P450 82C4"/>
    <property type="match status" value="2"/>
</dbReference>
<dbReference type="PROSITE" id="PS00086">
    <property type="entry name" value="CYTOCHROME_P450"/>
    <property type="match status" value="2"/>
</dbReference>
<evidence type="ECO:0000313" key="9">
    <source>
        <dbReference type="EMBL" id="TXG59529.1"/>
    </source>
</evidence>
<keyword evidence="8" id="KW-0812">Transmembrane</keyword>
<dbReference type="PANTHER" id="PTHR47947">
    <property type="entry name" value="CYTOCHROME P450 82C3-RELATED"/>
    <property type="match status" value="1"/>
</dbReference>
<dbReference type="PANTHER" id="PTHR47947:SF29">
    <property type="entry name" value="CYTOCHROME P450 CYP82D47-LIKE"/>
    <property type="match status" value="1"/>
</dbReference>
<dbReference type="PRINTS" id="PR00463">
    <property type="entry name" value="EP450I"/>
</dbReference>
<dbReference type="Gene3D" id="1.10.630.10">
    <property type="entry name" value="Cytochrome P450"/>
    <property type="match status" value="2"/>
</dbReference>
<reference evidence="10" key="1">
    <citation type="journal article" date="2019" name="Gigascience">
        <title>De novo genome assembly of the endangered Acer yangbiense, a plant species with extremely small populations endemic to Yunnan Province, China.</title>
        <authorList>
            <person name="Yang J."/>
            <person name="Wariss H.M."/>
            <person name="Tao L."/>
            <person name="Zhang R."/>
            <person name="Yun Q."/>
            <person name="Hollingsworth P."/>
            <person name="Dao Z."/>
            <person name="Luo G."/>
            <person name="Guo H."/>
            <person name="Ma Y."/>
            <person name="Sun W."/>
        </authorList>
    </citation>
    <scope>NUCLEOTIDE SEQUENCE [LARGE SCALE GENOMIC DNA]</scope>
    <source>
        <strain evidence="10">cv. Malutang</strain>
    </source>
</reference>
<evidence type="ECO:0000256" key="2">
    <source>
        <dbReference type="ARBA" id="ARBA00022617"/>
    </source>
</evidence>
<dbReference type="CDD" id="cd20654">
    <property type="entry name" value="CYP82"/>
    <property type="match status" value="2"/>
</dbReference>
<dbReference type="GO" id="GO:0005506">
    <property type="term" value="F:iron ion binding"/>
    <property type="evidence" value="ECO:0007669"/>
    <property type="project" value="InterPro"/>
</dbReference>
<keyword evidence="5 7" id="KW-0408">Iron</keyword>
<feature type="binding site" description="axial binding residue" evidence="7">
    <location>
        <position position="923"/>
    </location>
    <ligand>
        <name>heme</name>
        <dbReference type="ChEBI" id="CHEBI:30413"/>
    </ligand>
    <ligandPart>
        <name>Fe</name>
        <dbReference type="ChEBI" id="CHEBI:18248"/>
    </ligandPart>
</feature>
<keyword evidence="2 7" id="KW-0349">Heme</keyword>
<dbReference type="SUPFAM" id="SSF48264">
    <property type="entry name" value="Cytochrome P450"/>
    <property type="match status" value="2"/>
</dbReference>
<keyword evidence="6" id="KW-0503">Monooxygenase</keyword>
<dbReference type="GO" id="GO:0020037">
    <property type="term" value="F:heme binding"/>
    <property type="evidence" value="ECO:0007669"/>
    <property type="project" value="InterPro"/>
</dbReference>
<evidence type="ECO:0008006" key="11">
    <source>
        <dbReference type="Google" id="ProtNLM"/>
    </source>
</evidence>
<comment type="caution">
    <text evidence="9">The sequence shown here is derived from an EMBL/GenBank/DDBJ whole genome shotgun (WGS) entry which is preliminary data.</text>
</comment>
<name>A0A5C7HRX3_9ROSI</name>
<dbReference type="Pfam" id="PF00067">
    <property type="entry name" value="p450"/>
    <property type="match status" value="2"/>
</dbReference>
<dbReference type="Proteomes" id="UP000323000">
    <property type="component" value="Chromosome 6"/>
</dbReference>
<keyword evidence="8" id="KW-1133">Transmembrane helix</keyword>
<evidence type="ECO:0000256" key="1">
    <source>
        <dbReference type="ARBA" id="ARBA00010617"/>
    </source>
</evidence>
<dbReference type="GO" id="GO:0016709">
    <property type="term" value="F:oxidoreductase activity, acting on paired donors, with incorporation or reduction of molecular oxygen, NAD(P)H as one donor, and incorporation of one atom of oxygen"/>
    <property type="evidence" value="ECO:0007669"/>
    <property type="project" value="UniProtKB-ARBA"/>
</dbReference>
<dbReference type="AlphaFoldDB" id="A0A5C7HRX3"/>
<evidence type="ECO:0000256" key="6">
    <source>
        <dbReference type="ARBA" id="ARBA00023033"/>
    </source>
</evidence>
<proteinExistence type="inferred from homology"/>
<evidence type="ECO:0000313" key="10">
    <source>
        <dbReference type="Proteomes" id="UP000323000"/>
    </source>
</evidence>
<protein>
    <recommendedName>
        <fullName evidence="11">Cytochrome P450</fullName>
    </recommendedName>
</protein>
<evidence type="ECO:0000256" key="3">
    <source>
        <dbReference type="ARBA" id="ARBA00022723"/>
    </source>
</evidence>
<dbReference type="InterPro" id="IPR002401">
    <property type="entry name" value="Cyt_P450_E_grp-I"/>
</dbReference>
<keyword evidence="4" id="KW-0560">Oxidoreductase</keyword>
<keyword evidence="3 7" id="KW-0479">Metal-binding</keyword>
<feature type="transmembrane region" description="Helical" evidence="8">
    <location>
        <begin position="228"/>
        <end position="247"/>
    </location>
</feature>
<dbReference type="OrthoDB" id="2789670at2759"/>
<evidence type="ECO:0000256" key="4">
    <source>
        <dbReference type="ARBA" id="ARBA00023002"/>
    </source>
</evidence>
<dbReference type="InterPro" id="IPR036396">
    <property type="entry name" value="Cyt_P450_sf"/>
</dbReference>
<keyword evidence="8" id="KW-0472">Membrane</keyword>
<dbReference type="PRINTS" id="PR00385">
    <property type="entry name" value="P450"/>
</dbReference>
<comment type="cofactor">
    <cofactor evidence="7">
        <name>heme</name>
        <dbReference type="ChEBI" id="CHEBI:30413"/>
    </cofactor>
</comment>
<keyword evidence="10" id="KW-1185">Reference proteome</keyword>
<dbReference type="InterPro" id="IPR050651">
    <property type="entry name" value="Plant_Cytochrome_P450_Monoox"/>
</dbReference>
<feature type="transmembrane region" description="Helical" evidence="8">
    <location>
        <begin position="6"/>
        <end position="28"/>
    </location>
</feature>